<dbReference type="AlphaFoldDB" id="A0A261S9Z6"/>
<sequence length="278" mass="29451">MTTSLIELSVTDGIATLLLNRPDKRNAMSDDMRTAFIQALERISADKAIRALVLSGNGKGFCAGGDVSGMERRMSAPAGEIAFNGWHRQQRVHYAQSLLHTMPKPTIAAVNGAASGLGADTALACDFIIASEAASFTWSYINRGIVPDGGGMYFLPRRVGLSKAKELIFTGRKVEAEEALRLGISDRNTSADRLLADAQAWAAELARGSTTALALGKTIINQTFEMSAEQVFAQGSQAQGICYTSTEHRESVMAFLAKAAEKHAGQGAGGNAPAGEKE</sequence>
<protein>
    <submittedName>
        <fullName evidence="3">Enoyl-CoA hydratase</fullName>
    </submittedName>
</protein>
<dbReference type="GO" id="GO:0006635">
    <property type="term" value="P:fatty acid beta-oxidation"/>
    <property type="evidence" value="ECO:0007669"/>
    <property type="project" value="TreeGrafter"/>
</dbReference>
<dbReference type="PANTHER" id="PTHR11941">
    <property type="entry name" value="ENOYL-COA HYDRATASE-RELATED"/>
    <property type="match status" value="1"/>
</dbReference>
<dbReference type="Gene3D" id="3.90.226.10">
    <property type="entry name" value="2-enoyl-CoA Hydratase, Chain A, domain 1"/>
    <property type="match status" value="1"/>
</dbReference>
<proteinExistence type="inferred from homology"/>
<evidence type="ECO:0000256" key="1">
    <source>
        <dbReference type="ARBA" id="ARBA00005254"/>
    </source>
</evidence>
<dbReference type="InterPro" id="IPR014748">
    <property type="entry name" value="Enoyl-CoA_hydra_C"/>
</dbReference>
<organism evidence="3 4">
    <name type="scientific">Bordetella genomosp. 10</name>
    <dbReference type="NCBI Taxonomy" id="1416804"/>
    <lineage>
        <taxon>Bacteria</taxon>
        <taxon>Pseudomonadati</taxon>
        <taxon>Pseudomonadota</taxon>
        <taxon>Betaproteobacteria</taxon>
        <taxon>Burkholderiales</taxon>
        <taxon>Alcaligenaceae</taxon>
        <taxon>Bordetella</taxon>
    </lineage>
</organism>
<keyword evidence="2" id="KW-0456">Lyase</keyword>
<reference evidence="4" key="1">
    <citation type="submission" date="2017-05" db="EMBL/GenBank/DDBJ databases">
        <title>Complete and WGS of Bordetella genogroups.</title>
        <authorList>
            <person name="Spilker T."/>
            <person name="Lipuma J."/>
        </authorList>
    </citation>
    <scope>NUCLEOTIDE SEQUENCE [LARGE SCALE GENOMIC DNA]</scope>
    <source>
        <strain evidence="4">AU16122</strain>
    </source>
</reference>
<keyword evidence="4" id="KW-1185">Reference proteome</keyword>
<dbReference type="InterPro" id="IPR001753">
    <property type="entry name" value="Enoyl-CoA_hydra/iso"/>
</dbReference>
<evidence type="ECO:0000313" key="4">
    <source>
        <dbReference type="Proteomes" id="UP000216020"/>
    </source>
</evidence>
<dbReference type="RefSeq" id="WP_094853217.1">
    <property type="nucleotide sequence ID" value="NZ_NEVM01000002.1"/>
</dbReference>
<gene>
    <name evidence="3" type="ORF">CAL29_11780</name>
</gene>
<dbReference type="EMBL" id="NEVM01000002">
    <property type="protein sequence ID" value="OZI34218.1"/>
    <property type="molecule type" value="Genomic_DNA"/>
</dbReference>
<dbReference type="PANTHER" id="PTHR11941:SF54">
    <property type="entry name" value="ENOYL-COA HYDRATASE, MITOCHONDRIAL"/>
    <property type="match status" value="1"/>
</dbReference>
<dbReference type="GO" id="GO:0016829">
    <property type="term" value="F:lyase activity"/>
    <property type="evidence" value="ECO:0007669"/>
    <property type="project" value="UniProtKB-KW"/>
</dbReference>
<evidence type="ECO:0000313" key="3">
    <source>
        <dbReference type="EMBL" id="OZI34218.1"/>
    </source>
</evidence>
<dbReference type="CDD" id="cd06558">
    <property type="entry name" value="crotonase-like"/>
    <property type="match status" value="1"/>
</dbReference>
<comment type="similarity">
    <text evidence="1">Belongs to the enoyl-CoA hydratase/isomerase family.</text>
</comment>
<dbReference type="InterPro" id="IPR029045">
    <property type="entry name" value="ClpP/crotonase-like_dom_sf"/>
</dbReference>
<dbReference type="Pfam" id="PF00378">
    <property type="entry name" value="ECH_1"/>
    <property type="match status" value="1"/>
</dbReference>
<comment type="caution">
    <text evidence="3">The sequence shown here is derived from an EMBL/GenBank/DDBJ whole genome shotgun (WGS) entry which is preliminary data.</text>
</comment>
<dbReference type="Proteomes" id="UP000216020">
    <property type="component" value="Unassembled WGS sequence"/>
</dbReference>
<evidence type="ECO:0000256" key="2">
    <source>
        <dbReference type="ARBA" id="ARBA00023239"/>
    </source>
</evidence>
<accession>A0A261S9Z6</accession>
<dbReference type="Gene3D" id="1.10.12.10">
    <property type="entry name" value="Lyase 2-enoyl-coa Hydratase, Chain A, domain 2"/>
    <property type="match status" value="1"/>
</dbReference>
<dbReference type="SUPFAM" id="SSF52096">
    <property type="entry name" value="ClpP/crotonase"/>
    <property type="match status" value="1"/>
</dbReference>
<name>A0A261S9Z6_9BORD</name>
<dbReference type="OrthoDB" id="5291143at2"/>